<feature type="domain" description="PGG" evidence="10">
    <location>
        <begin position="573"/>
        <end position="685"/>
    </location>
</feature>
<dbReference type="PROSITE" id="PS50297">
    <property type="entry name" value="ANK_REP_REGION"/>
    <property type="match status" value="1"/>
</dbReference>
<accession>A0AAF1BKA9</accession>
<evidence type="ECO:0000256" key="5">
    <source>
        <dbReference type="ARBA" id="ARBA00023043"/>
    </source>
</evidence>
<evidence type="ECO:0000313" key="11">
    <source>
        <dbReference type="EMBL" id="WOH15981.1"/>
    </source>
</evidence>
<evidence type="ECO:0000256" key="2">
    <source>
        <dbReference type="ARBA" id="ARBA00022692"/>
    </source>
</evidence>
<comment type="subcellular location">
    <subcellularLocation>
        <location evidence="1">Membrane</location>
        <topology evidence="1">Multi-pass membrane protein</topology>
    </subcellularLocation>
</comment>
<feature type="transmembrane region" description="Helical" evidence="9">
    <location>
        <begin position="692"/>
        <end position="716"/>
    </location>
</feature>
<dbReference type="PANTHER" id="PTHR24186">
    <property type="entry name" value="PROTEIN PHOSPHATASE 1 REGULATORY SUBUNIT"/>
    <property type="match status" value="1"/>
</dbReference>
<evidence type="ECO:0000259" key="10">
    <source>
        <dbReference type="Pfam" id="PF13962"/>
    </source>
</evidence>
<feature type="repeat" description="ANK" evidence="7">
    <location>
        <begin position="69"/>
        <end position="91"/>
    </location>
</feature>
<dbReference type="InterPro" id="IPR002110">
    <property type="entry name" value="Ankyrin_rpt"/>
</dbReference>
<sequence>MDIDALFAAALAGDTKAIAELAKIADQPSTDDQRTILHNACLNENMEPRVQFILREFSDKNLLVKLDKYKQTALHLAAGRGYTKVVEILIDAARRSLPSTATDDSHNSLSGVEDFLRKANYMGDTALHRAVTSGDVATVKRLVKADPNDGHVQNSGGYTPVYLAAKSGYNDIVKMICKNCTGPSLDGPAGTTALHAAISQLNQARKNDKDIVMVLMGSAKSSSLLKDAPNKNFEALFDRTDHENRTLLSLAVHKNQLDVVKLILKEDPAYEPMSERKRSDLKSLIHKACKEGYKGIVKALCEKYEAGKTKYAGHSLLIDAIKRGNKEIFFALLKYDAHLVTYETFTKWTALHYAAFYNFDSIVDDIVQAQVDVEYKPLYGASVETPLMLAAKQGYTSTLILLMNLLPDLSCVAVNDKGQNILHIAVVQSNKDMIQSILAYCPESCTDKILNAKDVNGDTPLHLLIYHGCFVPDLIKHKRVNTMAENNQDWTPFDMLYFQDKVTADQVKIKILLNDIQATQQIKFWPGSRTKGTLENFKSAVPASTRALKDAEFMRQIKVMMNKELEEMKEETKRYRERTTTQIIVTALITTVTFTVGFTMPGGYHQSGESEEGLVLLSKKKAFQIFMVSDASALALSITSLFIYFVSSLYDNPKQVSRFDAASTGLNIVSVVAMMLTFIAGIYVVLSNSPGLAMIACIICSTFFLSIIVLLIKLMFDCKTSRKLKV</sequence>
<dbReference type="Gene3D" id="1.25.40.20">
    <property type="entry name" value="Ankyrin repeat-containing domain"/>
    <property type="match status" value="4"/>
</dbReference>
<name>A0AAF1BKA9_DAUCS</name>
<evidence type="ECO:0000256" key="4">
    <source>
        <dbReference type="ARBA" id="ARBA00022989"/>
    </source>
</evidence>
<evidence type="ECO:0000313" key="12">
    <source>
        <dbReference type="Proteomes" id="UP000077755"/>
    </source>
</evidence>
<keyword evidence="3" id="KW-0677">Repeat</keyword>
<evidence type="ECO:0000256" key="6">
    <source>
        <dbReference type="ARBA" id="ARBA00023136"/>
    </source>
</evidence>
<reference evidence="11" key="1">
    <citation type="journal article" date="2016" name="Nat. Genet.">
        <title>A high-quality carrot genome assembly provides new insights into carotenoid accumulation and asterid genome evolution.</title>
        <authorList>
            <person name="Iorizzo M."/>
            <person name="Ellison S."/>
            <person name="Senalik D."/>
            <person name="Zeng P."/>
            <person name="Satapoomin P."/>
            <person name="Huang J."/>
            <person name="Bowman M."/>
            <person name="Iovene M."/>
            <person name="Sanseverino W."/>
            <person name="Cavagnaro P."/>
            <person name="Yildiz M."/>
            <person name="Macko-Podgorni A."/>
            <person name="Moranska E."/>
            <person name="Grzebelus E."/>
            <person name="Grzebelus D."/>
            <person name="Ashrafi H."/>
            <person name="Zheng Z."/>
            <person name="Cheng S."/>
            <person name="Spooner D."/>
            <person name="Van Deynze A."/>
            <person name="Simon P."/>
        </authorList>
    </citation>
    <scope>NUCLEOTIDE SEQUENCE</scope>
    <source>
        <tissue evidence="11">Leaf</tissue>
    </source>
</reference>
<feature type="coiled-coil region" evidence="8">
    <location>
        <begin position="551"/>
        <end position="582"/>
    </location>
</feature>
<dbReference type="PANTHER" id="PTHR24186:SF50">
    <property type="entry name" value="ANKYRIN REPEAT-CONTAINING PROTEIN ITN1-LIKE ISOFORM X1"/>
    <property type="match status" value="1"/>
</dbReference>
<dbReference type="SUPFAM" id="SSF48403">
    <property type="entry name" value="Ankyrin repeat"/>
    <property type="match status" value="1"/>
</dbReference>
<dbReference type="PROSITE" id="PS50088">
    <property type="entry name" value="ANK_REPEAT"/>
    <property type="match status" value="1"/>
</dbReference>
<evidence type="ECO:0000256" key="8">
    <source>
        <dbReference type="SAM" id="Coils"/>
    </source>
</evidence>
<organism evidence="11 12">
    <name type="scientific">Daucus carota subsp. sativus</name>
    <name type="common">Carrot</name>
    <dbReference type="NCBI Taxonomy" id="79200"/>
    <lineage>
        <taxon>Eukaryota</taxon>
        <taxon>Viridiplantae</taxon>
        <taxon>Streptophyta</taxon>
        <taxon>Embryophyta</taxon>
        <taxon>Tracheophyta</taxon>
        <taxon>Spermatophyta</taxon>
        <taxon>Magnoliopsida</taxon>
        <taxon>eudicotyledons</taxon>
        <taxon>Gunneridae</taxon>
        <taxon>Pentapetalae</taxon>
        <taxon>asterids</taxon>
        <taxon>campanulids</taxon>
        <taxon>Apiales</taxon>
        <taxon>Apiaceae</taxon>
        <taxon>Apioideae</taxon>
        <taxon>Scandiceae</taxon>
        <taxon>Daucinae</taxon>
        <taxon>Daucus</taxon>
        <taxon>Daucus sect. Daucus</taxon>
    </lineage>
</organism>
<keyword evidence="5 7" id="KW-0040">ANK repeat</keyword>
<dbReference type="KEGG" id="dcr:108200975"/>
<evidence type="ECO:0000256" key="9">
    <source>
        <dbReference type="SAM" id="Phobius"/>
    </source>
</evidence>
<keyword evidence="4 9" id="KW-1133">Transmembrane helix</keyword>
<proteinExistence type="predicted"/>
<dbReference type="InterPro" id="IPR036770">
    <property type="entry name" value="Ankyrin_rpt-contain_sf"/>
</dbReference>
<dbReference type="Pfam" id="PF13962">
    <property type="entry name" value="PGG"/>
    <property type="match status" value="1"/>
</dbReference>
<evidence type="ECO:0000256" key="7">
    <source>
        <dbReference type="PROSITE-ProRule" id="PRU00023"/>
    </source>
</evidence>
<feature type="transmembrane region" description="Helical" evidence="9">
    <location>
        <begin position="666"/>
        <end position="686"/>
    </location>
</feature>
<dbReference type="Pfam" id="PF12796">
    <property type="entry name" value="Ank_2"/>
    <property type="match status" value="3"/>
</dbReference>
<evidence type="ECO:0000256" key="1">
    <source>
        <dbReference type="ARBA" id="ARBA00004141"/>
    </source>
</evidence>
<keyword evidence="6 9" id="KW-0472">Membrane</keyword>
<keyword evidence="8" id="KW-0175">Coiled coil</keyword>
<evidence type="ECO:0000256" key="3">
    <source>
        <dbReference type="ARBA" id="ARBA00022737"/>
    </source>
</evidence>
<feature type="transmembrane region" description="Helical" evidence="9">
    <location>
        <begin position="622"/>
        <end position="646"/>
    </location>
</feature>
<keyword evidence="12" id="KW-1185">Reference proteome</keyword>
<dbReference type="EMBL" id="CP093351">
    <property type="protein sequence ID" value="WOH15981.1"/>
    <property type="molecule type" value="Genomic_DNA"/>
</dbReference>
<dbReference type="GO" id="GO:0005886">
    <property type="term" value="C:plasma membrane"/>
    <property type="evidence" value="ECO:0007669"/>
    <property type="project" value="TreeGrafter"/>
</dbReference>
<dbReference type="AlphaFoldDB" id="A0AAF1BKA9"/>
<keyword evidence="2 9" id="KW-0812">Transmembrane</keyword>
<reference evidence="11" key="2">
    <citation type="submission" date="2022-03" db="EMBL/GenBank/DDBJ databases">
        <title>Draft title - Genomic analysis of global carrot germplasm unveils the trajectory of domestication and the origin of high carotenoid orange carrot.</title>
        <authorList>
            <person name="Iorizzo M."/>
            <person name="Ellison S."/>
            <person name="Senalik D."/>
            <person name="Macko-Podgorni A."/>
            <person name="Grzebelus D."/>
            <person name="Bostan H."/>
            <person name="Rolling W."/>
            <person name="Curaba J."/>
            <person name="Simon P."/>
        </authorList>
    </citation>
    <scope>NUCLEOTIDE SEQUENCE</scope>
    <source>
        <tissue evidence="11">Leaf</tissue>
    </source>
</reference>
<dbReference type="InterPro" id="IPR026961">
    <property type="entry name" value="PGG_dom"/>
</dbReference>
<gene>
    <name evidence="11" type="ORF">DCAR_0935530</name>
</gene>
<dbReference type="Proteomes" id="UP000077755">
    <property type="component" value="Chromosome 9"/>
</dbReference>
<dbReference type="SMART" id="SM00248">
    <property type="entry name" value="ANK"/>
    <property type="match status" value="12"/>
</dbReference>
<protein>
    <recommendedName>
        <fullName evidence="10">PGG domain-containing protein</fullName>
    </recommendedName>
</protein>